<proteinExistence type="predicted"/>
<dbReference type="Proteomes" id="UP000219356">
    <property type="component" value="Unassembled WGS sequence"/>
</dbReference>
<gene>
    <name evidence="1" type="ORF">SAMN05421503_2062</name>
</gene>
<evidence type="ECO:0000313" key="1">
    <source>
        <dbReference type="EMBL" id="SNZ11492.1"/>
    </source>
</evidence>
<name>A0A285NPQ0_9BACI</name>
<keyword evidence="2" id="KW-1185">Reference proteome</keyword>
<sequence length="82" mass="9114">MLLNLRRRDRMRNYNSNGNIIISGGGYGSAIRLKGSQTAPIQEAILCDYDIDTYQGKKAYISDKAYSSVSVKTKADACMNKM</sequence>
<evidence type="ECO:0000313" key="2">
    <source>
        <dbReference type="Proteomes" id="UP000219356"/>
    </source>
</evidence>
<reference evidence="2" key="1">
    <citation type="submission" date="2017-09" db="EMBL/GenBank/DDBJ databases">
        <authorList>
            <person name="Varghese N."/>
            <person name="Submissions S."/>
        </authorList>
    </citation>
    <scope>NUCLEOTIDE SEQUENCE [LARGE SCALE GENOMIC DNA]</scope>
    <source>
        <strain evidence="2">CGMCC 1.8913</strain>
    </source>
</reference>
<dbReference type="EMBL" id="OBEK01000002">
    <property type="protein sequence ID" value="SNZ11492.1"/>
    <property type="molecule type" value="Genomic_DNA"/>
</dbReference>
<accession>A0A285NPQ0</accession>
<protein>
    <submittedName>
        <fullName evidence="1">Uncharacterized protein</fullName>
    </submittedName>
</protein>
<dbReference type="AlphaFoldDB" id="A0A285NPQ0"/>
<organism evidence="1 2">
    <name type="scientific">Terribacillus aidingensis</name>
    <dbReference type="NCBI Taxonomy" id="586416"/>
    <lineage>
        <taxon>Bacteria</taxon>
        <taxon>Bacillati</taxon>
        <taxon>Bacillota</taxon>
        <taxon>Bacilli</taxon>
        <taxon>Bacillales</taxon>
        <taxon>Bacillaceae</taxon>
        <taxon>Terribacillus</taxon>
    </lineage>
</organism>